<protein>
    <submittedName>
        <fullName evidence="1">Uncharacterized protein</fullName>
    </submittedName>
</protein>
<organism evidence="1 2">
    <name type="scientific">Nitratidesulfovibrio oxamicus</name>
    <dbReference type="NCBI Taxonomy" id="32016"/>
    <lineage>
        <taxon>Bacteria</taxon>
        <taxon>Pseudomonadati</taxon>
        <taxon>Thermodesulfobacteriota</taxon>
        <taxon>Desulfovibrionia</taxon>
        <taxon>Desulfovibrionales</taxon>
        <taxon>Desulfovibrionaceae</taxon>
        <taxon>Nitratidesulfovibrio</taxon>
    </lineage>
</organism>
<reference evidence="1 2" key="1">
    <citation type="submission" date="2019-08" db="EMBL/GenBank/DDBJ databases">
        <authorList>
            <person name="Luo N."/>
        </authorList>
    </citation>
    <scope>NUCLEOTIDE SEQUENCE [LARGE SCALE GENOMIC DNA]</scope>
    <source>
        <strain evidence="1 2">NCIMB 9442</strain>
    </source>
</reference>
<keyword evidence="2" id="KW-1185">Reference proteome</keyword>
<evidence type="ECO:0000313" key="2">
    <source>
        <dbReference type="Proteomes" id="UP001194469"/>
    </source>
</evidence>
<gene>
    <name evidence="1" type="ORF">FVW20_15800</name>
</gene>
<evidence type="ECO:0000313" key="1">
    <source>
        <dbReference type="EMBL" id="MBG3878434.1"/>
    </source>
</evidence>
<feature type="non-terminal residue" evidence="1">
    <location>
        <position position="1"/>
    </location>
</feature>
<comment type="caution">
    <text evidence="1">The sequence shown here is derived from an EMBL/GenBank/DDBJ whole genome shotgun (WGS) entry which is preliminary data.</text>
</comment>
<dbReference type="Proteomes" id="UP001194469">
    <property type="component" value="Unassembled WGS sequence"/>
</dbReference>
<name>A0ABS0J7Q9_9BACT</name>
<dbReference type="EMBL" id="VRYY01000578">
    <property type="protein sequence ID" value="MBG3878434.1"/>
    <property type="molecule type" value="Genomic_DNA"/>
</dbReference>
<sequence length="81" mass="7954">FLAGRVVAQHHEGHAVVAETVADDVAAGQHHRIEGHGRKLGMGIMGVIGTVGIGGGMGCAPGGVGPVAVVEPRAGLGGMVR</sequence>
<proteinExistence type="predicted"/>
<accession>A0ABS0J7Q9</accession>